<dbReference type="AlphaFoldDB" id="A0A517SVR2"/>
<dbReference type="GO" id="GO:0003723">
    <property type="term" value="F:RNA binding"/>
    <property type="evidence" value="ECO:0007669"/>
    <property type="project" value="InterPro"/>
</dbReference>
<evidence type="ECO:0000256" key="1">
    <source>
        <dbReference type="ARBA" id="ARBA00007228"/>
    </source>
</evidence>
<dbReference type="InterPro" id="IPR029026">
    <property type="entry name" value="tRNA_m1G_MTases_N"/>
</dbReference>
<sequence length="271" mass="29307">MLSSPSNPTVKRLVKLRDNRARRKSGTFLVDGWRETRLAMQAEMSPKGVYVCSPVQDVEPEFREAADWVMQNAADCLVEVSPAVLQRIGYGQSQRGVVAEFLAPSQSLQSLQPRGDGPILVLDHFEKPGNIGAALRTADAAGVAAVLLTPETADRFNPNLIRGSLGAAFTLPLAVTSEAEATDWLLHHGYRIVTARVESAKPLWSTDLSGRVAIVIGNEAKGLRDHFSNQRCEAIEAVQIPMSGQVDSLNASASAAVLLFEALRQRNLHGC</sequence>
<evidence type="ECO:0000256" key="3">
    <source>
        <dbReference type="ARBA" id="ARBA00022679"/>
    </source>
</evidence>
<dbReference type="PANTHER" id="PTHR43191">
    <property type="entry name" value="RRNA METHYLTRANSFERASE 3"/>
    <property type="match status" value="1"/>
</dbReference>
<dbReference type="InterPro" id="IPR053888">
    <property type="entry name" value="MRM3-like_sub_bind"/>
</dbReference>
<feature type="domain" description="MRM3-like substrate binding" evidence="5">
    <location>
        <begin position="7"/>
        <end position="99"/>
    </location>
</feature>
<organism evidence="6 7">
    <name type="scientific">Stieleria bergensis</name>
    <dbReference type="NCBI Taxonomy" id="2528025"/>
    <lineage>
        <taxon>Bacteria</taxon>
        <taxon>Pseudomonadati</taxon>
        <taxon>Planctomycetota</taxon>
        <taxon>Planctomycetia</taxon>
        <taxon>Pirellulales</taxon>
        <taxon>Pirellulaceae</taxon>
        <taxon>Stieleria</taxon>
    </lineage>
</organism>
<dbReference type="InterPro" id="IPR051259">
    <property type="entry name" value="rRNA_Methyltransferase"/>
</dbReference>
<feature type="domain" description="tRNA/rRNA methyltransferase SpoU type" evidence="4">
    <location>
        <begin position="119"/>
        <end position="260"/>
    </location>
</feature>
<dbReference type="GO" id="GO:0006396">
    <property type="term" value="P:RNA processing"/>
    <property type="evidence" value="ECO:0007669"/>
    <property type="project" value="InterPro"/>
</dbReference>
<dbReference type="GO" id="GO:0008173">
    <property type="term" value="F:RNA methyltransferase activity"/>
    <property type="evidence" value="ECO:0007669"/>
    <property type="project" value="InterPro"/>
</dbReference>
<keyword evidence="7" id="KW-1185">Reference proteome</keyword>
<keyword evidence="2 6" id="KW-0489">Methyltransferase</keyword>
<dbReference type="GO" id="GO:0032259">
    <property type="term" value="P:methylation"/>
    <property type="evidence" value="ECO:0007669"/>
    <property type="project" value="UniProtKB-KW"/>
</dbReference>
<dbReference type="RefSeq" id="WP_419187335.1">
    <property type="nucleotide sequence ID" value="NZ_CP036272.1"/>
</dbReference>
<accession>A0A517SVR2</accession>
<evidence type="ECO:0000259" key="4">
    <source>
        <dbReference type="Pfam" id="PF00588"/>
    </source>
</evidence>
<evidence type="ECO:0000313" key="7">
    <source>
        <dbReference type="Proteomes" id="UP000315003"/>
    </source>
</evidence>
<evidence type="ECO:0000256" key="2">
    <source>
        <dbReference type="ARBA" id="ARBA00022603"/>
    </source>
</evidence>
<dbReference type="SUPFAM" id="SSF55315">
    <property type="entry name" value="L30e-like"/>
    <property type="match status" value="1"/>
</dbReference>
<dbReference type="InterPro" id="IPR029064">
    <property type="entry name" value="Ribosomal_eL30-like_sf"/>
</dbReference>
<comment type="similarity">
    <text evidence="1">Belongs to the class IV-like SAM-binding methyltransferase superfamily. RNA methyltransferase TrmH family.</text>
</comment>
<protein>
    <submittedName>
        <fullName evidence="6">23S rRNA (Guanosine-2'-O-)-methyltransferase RlmB</fullName>
        <ecNumber evidence="6">2.1.1.185</ecNumber>
    </submittedName>
</protein>
<dbReference type="EMBL" id="CP036272">
    <property type="protein sequence ID" value="QDT60215.1"/>
    <property type="molecule type" value="Genomic_DNA"/>
</dbReference>
<dbReference type="InterPro" id="IPR029028">
    <property type="entry name" value="Alpha/beta_knot_MTases"/>
</dbReference>
<dbReference type="Gene3D" id="3.40.1280.10">
    <property type="match status" value="1"/>
</dbReference>
<reference evidence="6 7" key="1">
    <citation type="submission" date="2019-02" db="EMBL/GenBank/DDBJ databases">
        <title>Deep-cultivation of Planctomycetes and their phenomic and genomic characterization uncovers novel biology.</title>
        <authorList>
            <person name="Wiegand S."/>
            <person name="Jogler M."/>
            <person name="Boedeker C."/>
            <person name="Pinto D."/>
            <person name="Vollmers J."/>
            <person name="Rivas-Marin E."/>
            <person name="Kohn T."/>
            <person name="Peeters S.H."/>
            <person name="Heuer A."/>
            <person name="Rast P."/>
            <person name="Oberbeckmann S."/>
            <person name="Bunk B."/>
            <person name="Jeske O."/>
            <person name="Meyerdierks A."/>
            <person name="Storesund J.E."/>
            <person name="Kallscheuer N."/>
            <person name="Luecker S."/>
            <person name="Lage O.M."/>
            <person name="Pohl T."/>
            <person name="Merkel B.J."/>
            <person name="Hornburger P."/>
            <person name="Mueller R.-W."/>
            <person name="Bruemmer F."/>
            <person name="Labrenz M."/>
            <person name="Spormann A.M."/>
            <person name="Op den Camp H."/>
            <person name="Overmann J."/>
            <person name="Amann R."/>
            <person name="Jetten M.S.M."/>
            <person name="Mascher T."/>
            <person name="Medema M.H."/>
            <person name="Devos D.P."/>
            <person name="Kaster A.-K."/>
            <person name="Ovreas L."/>
            <person name="Rohde M."/>
            <person name="Galperin M.Y."/>
            <person name="Jogler C."/>
        </authorList>
    </citation>
    <scope>NUCLEOTIDE SEQUENCE [LARGE SCALE GENOMIC DNA]</scope>
    <source>
        <strain evidence="6 7">SV_7m_r</strain>
    </source>
</reference>
<name>A0A517SVR2_9BACT</name>
<proteinExistence type="inferred from homology"/>
<dbReference type="InterPro" id="IPR001537">
    <property type="entry name" value="SpoU_MeTrfase"/>
</dbReference>
<dbReference type="SUPFAM" id="SSF75217">
    <property type="entry name" value="alpha/beta knot"/>
    <property type="match status" value="1"/>
</dbReference>
<dbReference type="Pfam" id="PF00588">
    <property type="entry name" value="SpoU_methylase"/>
    <property type="match status" value="1"/>
</dbReference>
<dbReference type="PANTHER" id="PTHR43191:SF2">
    <property type="entry name" value="RRNA METHYLTRANSFERASE 3, MITOCHONDRIAL"/>
    <property type="match status" value="1"/>
</dbReference>
<dbReference type="Gene3D" id="3.30.1330.30">
    <property type="match status" value="1"/>
</dbReference>
<gene>
    <name evidence="6" type="primary">rlmB</name>
    <name evidence="6" type="ORF">SV7mr_27330</name>
</gene>
<dbReference type="EC" id="2.1.1.185" evidence="6"/>
<evidence type="ECO:0000313" key="6">
    <source>
        <dbReference type="EMBL" id="QDT60215.1"/>
    </source>
</evidence>
<keyword evidence="3 6" id="KW-0808">Transferase</keyword>
<dbReference type="Pfam" id="PF22435">
    <property type="entry name" value="MRM3-like_sub_bind"/>
    <property type="match status" value="1"/>
</dbReference>
<dbReference type="Proteomes" id="UP000315003">
    <property type="component" value="Chromosome"/>
</dbReference>
<evidence type="ECO:0000259" key="5">
    <source>
        <dbReference type="Pfam" id="PF22435"/>
    </source>
</evidence>